<dbReference type="GO" id="GO:0046961">
    <property type="term" value="F:proton-transporting ATPase activity, rotational mechanism"/>
    <property type="evidence" value="ECO:0007669"/>
    <property type="project" value="TreeGrafter"/>
</dbReference>
<keyword evidence="17" id="KW-1185">Reference proteome</keyword>
<dbReference type="NCBIfam" id="NF009992">
    <property type="entry name" value="PRK13461.1"/>
    <property type="match status" value="1"/>
</dbReference>
<keyword evidence="8 13" id="KW-0406">Ion transport</keyword>
<dbReference type="GO" id="GO:0012505">
    <property type="term" value="C:endomembrane system"/>
    <property type="evidence" value="ECO:0007669"/>
    <property type="project" value="UniProtKB-SubCell"/>
</dbReference>
<dbReference type="RefSeq" id="WP_202768022.1">
    <property type="nucleotide sequence ID" value="NZ_JAESWA010000022.1"/>
</dbReference>
<sequence length="159" mass="18551">MDINVSTIIFTIINFIILLLVLRHFFFDKVKNIIQERRVEIEDKMTKADEDLEKARLFKVENERILKSAKDEGKGITESYKQKADKIYNEIVQDANKEASIIMDRAKLEVEREKQKAEAEIKKQVVDLAVMLSEKALEESIDEEKHRKLINDFIAKVGI</sequence>
<keyword evidence="7 13" id="KW-1133">Transmembrane helix</keyword>
<keyword evidence="4 13" id="KW-0138">CF(0)</keyword>
<dbReference type="CDD" id="cd06503">
    <property type="entry name" value="ATP-synt_Fo_b"/>
    <property type="match status" value="1"/>
</dbReference>
<evidence type="ECO:0000256" key="13">
    <source>
        <dbReference type="HAMAP-Rule" id="MF_01398"/>
    </source>
</evidence>
<protein>
    <recommendedName>
        <fullName evidence="13">ATP synthase subunit b</fullName>
    </recommendedName>
    <alternativeName>
        <fullName evidence="13">ATP synthase F(0) sector subunit b</fullName>
    </alternativeName>
    <alternativeName>
        <fullName evidence="13">ATPase subunit I</fullName>
    </alternativeName>
    <alternativeName>
        <fullName evidence="13">F-type ATPase subunit b</fullName>
        <shortName evidence="13">F-ATPase subunit b</shortName>
    </alternativeName>
</protein>
<dbReference type="Pfam" id="PF00430">
    <property type="entry name" value="ATP-synt_B"/>
    <property type="match status" value="1"/>
</dbReference>
<keyword evidence="2 13" id="KW-0813">Transport</keyword>
<dbReference type="InterPro" id="IPR005864">
    <property type="entry name" value="ATP_synth_F0_bsu_bac"/>
</dbReference>
<evidence type="ECO:0000256" key="2">
    <source>
        <dbReference type="ARBA" id="ARBA00022448"/>
    </source>
</evidence>
<dbReference type="AlphaFoldDB" id="A0A937FGD5"/>
<dbReference type="Proteomes" id="UP000623681">
    <property type="component" value="Unassembled WGS sequence"/>
</dbReference>
<reference evidence="16" key="1">
    <citation type="submission" date="2021-01" db="EMBL/GenBank/DDBJ databases">
        <title>Genome public.</title>
        <authorList>
            <person name="Liu C."/>
            <person name="Sun Q."/>
        </authorList>
    </citation>
    <scope>NUCLEOTIDE SEQUENCE</scope>
    <source>
        <strain evidence="16">YIM B02565</strain>
    </source>
</reference>
<dbReference type="InterPro" id="IPR050059">
    <property type="entry name" value="ATP_synthase_B_chain"/>
</dbReference>
<comment type="function">
    <text evidence="11 13">F(1)F(0) ATP synthase produces ATP from ADP in the presence of a proton or sodium gradient. F-type ATPases consist of two structural domains, F(1) containing the extramembraneous catalytic core and F(0) containing the membrane proton channel, linked together by a central stalk and a peripheral stalk. During catalysis, ATP synthesis in the catalytic domain of F(1) is coupled via a rotary mechanism of the central stalk subunits to proton translocation.</text>
</comment>
<accession>A0A937FGD5</accession>
<evidence type="ECO:0000256" key="5">
    <source>
        <dbReference type="ARBA" id="ARBA00022692"/>
    </source>
</evidence>
<organism evidence="16 17">
    <name type="scientific">Clostridium paridis</name>
    <dbReference type="NCBI Taxonomy" id="2803863"/>
    <lineage>
        <taxon>Bacteria</taxon>
        <taxon>Bacillati</taxon>
        <taxon>Bacillota</taxon>
        <taxon>Clostridia</taxon>
        <taxon>Eubacteriales</taxon>
        <taxon>Clostridiaceae</taxon>
        <taxon>Clostridium</taxon>
    </lineage>
</organism>
<keyword evidence="15" id="KW-0175">Coiled coil</keyword>
<comment type="caution">
    <text evidence="16">The sequence shown here is derived from an EMBL/GenBank/DDBJ whole genome shotgun (WGS) entry which is preliminary data.</text>
</comment>
<evidence type="ECO:0000256" key="8">
    <source>
        <dbReference type="ARBA" id="ARBA00023065"/>
    </source>
</evidence>
<feature type="transmembrane region" description="Helical" evidence="13">
    <location>
        <begin position="6"/>
        <end position="27"/>
    </location>
</feature>
<dbReference type="InterPro" id="IPR028987">
    <property type="entry name" value="ATP_synth_B-like_membr_sf"/>
</dbReference>
<keyword evidence="5 13" id="KW-0812">Transmembrane</keyword>
<dbReference type="GO" id="GO:0005886">
    <property type="term" value="C:plasma membrane"/>
    <property type="evidence" value="ECO:0007669"/>
    <property type="project" value="UniProtKB-SubCell"/>
</dbReference>
<dbReference type="HAMAP" id="MF_01398">
    <property type="entry name" value="ATP_synth_b_bprime"/>
    <property type="match status" value="1"/>
</dbReference>
<evidence type="ECO:0000256" key="14">
    <source>
        <dbReference type="RuleBase" id="RU003848"/>
    </source>
</evidence>
<keyword evidence="3 13" id="KW-1003">Cell membrane</keyword>
<feature type="coiled-coil region" evidence="15">
    <location>
        <begin position="96"/>
        <end position="127"/>
    </location>
</feature>
<evidence type="ECO:0000256" key="9">
    <source>
        <dbReference type="ARBA" id="ARBA00023136"/>
    </source>
</evidence>
<evidence type="ECO:0000256" key="15">
    <source>
        <dbReference type="SAM" id="Coils"/>
    </source>
</evidence>
<evidence type="ECO:0000256" key="6">
    <source>
        <dbReference type="ARBA" id="ARBA00022781"/>
    </source>
</evidence>
<keyword evidence="9 13" id="KW-0472">Membrane</keyword>
<evidence type="ECO:0000256" key="3">
    <source>
        <dbReference type="ARBA" id="ARBA00022475"/>
    </source>
</evidence>
<dbReference type="GO" id="GO:0045259">
    <property type="term" value="C:proton-transporting ATP synthase complex"/>
    <property type="evidence" value="ECO:0007669"/>
    <property type="project" value="UniProtKB-KW"/>
</dbReference>
<name>A0A937FGD5_9CLOT</name>
<evidence type="ECO:0000256" key="12">
    <source>
        <dbReference type="ARBA" id="ARBA00037847"/>
    </source>
</evidence>
<evidence type="ECO:0000256" key="7">
    <source>
        <dbReference type="ARBA" id="ARBA00022989"/>
    </source>
</evidence>
<dbReference type="InterPro" id="IPR002146">
    <property type="entry name" value="ATP_synth_b/b'su_bac/chlpt"/>
</dbReference>
<keyword evidence="6 13" id="KW-0375">Hydrogen ion transport</keyword>
<evidence type="ECO:0000256" key="10">
    <source>
        <dbReference type="ARBA" id="ARBA00023310"/>
    </source>
</evidence>
<keyword evidence="10 13" id="KW-0066">ATP synthesis</keyword>
<evidence type="ECO:0000256" key="11">
    <source>
        <dbReference type="ARBA" id="ARBA00025198"/>
    </source>
</evidence>
<evidence type="ECO:0000256" key="1">
    <source>
        <dbReference type="ARBA" id="ARBA00005513"/>
    </source>
</evidence>
<comment type="similarity">
    <text evidence="1 13 14">Belongs to the ATPase B chain family.</text>
</comment>
<dbReference type="NCBIfam" id="TIGR01144">
    <property type="entry name" value="ATP_synt_b"/>
    <property type="match status" value="1"/>
</dbReference>
<dbReference type="GO" id="GO:0046933">
    <property type="term" value="F:proton-transporting ATP synthase activity, rotational mechanism"/>
    <property type="evidence" value="ECO:0007669"/>
    <property type="project" value="UniProtKB-UniRule"/>
</dbReference>
<dbReference type="SUPFAM" id="SSF81573">
    <property type="entry name" value="F1F0 ATP synthase subunit B, membrane domain"/>
    <property type="match status" value="1"/>
</dbReference>
<evidence type="ECO:0000256" key="4">
    <source>
        <dbReference type="ARBA" id="ARBA00022547"/>
    </source>
</evidence>
<comment type="subcellular location">
    <subcellularLocation>
        <location evidence="13">Cell membrane</location>
        <topology evidence="13">Single-pass membrane protein</topology>
    </subcellularLocation>
    <subcellularLocation>
        <location evidence="12">Endomembrane system</location>
        <topology evidence="12">Single-pass membrane protein</topology>
    </subcellularLocation>
</comment>
<comment type="function">
    <text evidence="13">Component of the F(0) channel, it forms part of the peripheral stalk, linking F(1) to F(0).</text>
</comment>
<dbReference type="EMBL" id="JAESWA010000022">
    <property type="protein sequence ID" value="MBL4932678.1"/>
    <property type="molecule type" value="Genomic_DNA"/>
</dbReference>
<comment type="subunit">
    <text evidence="13">F-type ATPases have 2 components, F(1) - the catalytic core - and F(0) - the membrane proton channel. F(1) has five subunits: alpha(3), beta(3), gamma(1), delta(1), epsilon(1). F(0) has three main subunits: a(1), b(2) and c(10-14). The alpha and beta chains form an alternating ring which encloses part of the gamma chain. F(1) is attached to F(0) by a central stalk formed by the gamma and epsilon chains, while a peripheral stalk is formed by the delta and b chains.</text>
</comment>
<dbReference type="PANTHER" id="PTHR33445:SF1">
    <property type="entry name" value="ATP SYNTHASE SUBUNIT B"/>
    <property type="match status" value="1"/>
</dbReference>
<gene>
    <name evidence="13" type="primary">atpF</name>
    <name evidence="16" type="ORF">JK634_12760</name>
</gene>
<proteinExistence type="inferred from homology"/>
<evidence type="ECO:0000313" key="16">
    <source>
        <dbReference type="EMBL" id="MBL4932678.1"/>
    </source>
</evidence>
<evidence type="ECO:0000313" key="17">
    <source>
        <dbReference type="Proteomes" id="UP000623681"/>
    </source>
</evidence>
<dbReference type="PANTHER" id="PTHR33445">
    <property type="entry name" value="ATP SYNTHASE SUBUNIT B', CHLOROPLASTIC"/>
    <property type="match status" value="1"/>
</dbReference>